<dbReference type="InterPro" id="IPR029526">
    <property type="entry name" value="PGBD"/>
</dbReference>
<evidence type="ECO:0000313" key="3">
    <source>
        <dbReference type="Proteomes" id="UP001146120"/>
    </source>
</evidence>
<comment type="caution">
    <text evidence="2">The sequence shown here is derived from an EMBL/GenBank/DDBJ whole genome shotgun (WGS) entry which is preliminary data.</text>
</comment>
<dbReference type="EMBL" id="DAKRPA010000060">
    <property type="protein sequence ID" value="DBA00662.1"/>
    <property type="molecule type" value="Genomic_DNA"/>
</dbReference>
<gene>
    <name evidence="2" type="ORF">N0F65_003591</name>
</gene>
<dbReference type="AlphaFoldDB" id="A0AAV2Z4H8"/>
<reference evidence="2" key="1">
    <citation type="submission" date="2022-11" db="EMBL/GenBank/DDBJ databases">
        <authorList>
            <person name="Morgan W.R."/>
            <person name="Tartar A."/>
        </authorList>
    </citation>
    <scope>NUCLEOTIDE SEQUENCE</scope>
    <source>
        <strain evidence="2">ARSEF 373</strain>
    </source>
</reference>
<evidence type="ECO:0000313" key="2">
    <source>
        <dbReference type="EMBL" id="DBA00662.1"/>
    </source>
</evidence>
<evidence type="ECO:0000259" key="1">
    <source>
        <dbReference type="Pfam" id="PF13843"/>
    </source>
</evidence>
<keyword evidence="3" id="KW-1185">Reference proteome</keyword>
<proteinExistence type="predicted"/>
<sequence>MMYPHRGKLADHWAQTAQGAVPAGTFGQYMLRNRFQHVCQNLLFSDNLDDRAKTDRAWKVRPVVDTLQKTFRAMLPSRSRYNPTRVYMRDKPHKWGAKRFMTCCAV</sequence>
<dbReference type="PANTHER" id="PTHR46599">
    <property type="entry name" value="PIGGYBAC TRANSPOSABLE ELEMENT-DERIVED PROTEIN 4"/>
    <property type="match status" value="1"/>
</dbReference>
<dbReference type="Pfam" id="PF13843">
    <property type="entry name" value="DDE_Tnp_1_7"/>
    <property type="match status" value="1"/>
</dbReference>
<feature type="domain" description="PiggyBac transposable element-derived protein" evidence="1">
    <location>
        <begin position="5"/>
        <end position="105"/>
    </location>
</feature>
<dbReference type="Proteomes" id="UP001146120">
    <property type="component" value="Unassembled WGS sequence"/>
</dbReference>
<reference evidence="2" key="2">
    <citation type="journal article" date="2023" name="Microbiol Resour">
        <title>Decontamination and Annotation of the Draft Genome Sequence of the Oomycete Lagenidium giganteum ARSEF 373.</title>
        <authorList>
            <person name="Morgan W.R."/>
            <person name="Tartar A."/>
        </authorList>
    </citation>
    <scope>NUCLEOTIDE SEQUENCE</scope>
    <source>
        <strain evidence="2">ARSEF 373</strain>
    </source>
</reference>
<name>A0AAV2Z4H8_9STRA</name>
<dbReference type="PANTHER" id="PTHR46599:SF3">
    <property type="entry name" value="PIGGYBAC TRANSPOSABLE ELEMENT-DERIVED PROTEIN 4"/>
    <property type="match status" value="1"/>
</dbReference>
<organism evidence="2 3">
    <name type="scientific">Lagenidium giganteum</name>
    <dbReference type="NCBI Taxonomy" id="4803"/>
    <lineage>
        <taxon>Eukaryota</taxon>
        <taxon>Sar</taxon>
        <taxon>Stramenopiles</taxon>
        <taxon>Oomycota</taxon>
        <taxon>Peronosporomycetes</taxon>
        <taxon>Pythiales</taxon>
        <taxon>Pythiaceae</taxon>
    </lineage>
</organism>
<accession>A0AAV2Z4H8</accession>
<protein>
    <recommendedName>
        <fullName evidence="1">PiggyBac transposable element-derived protein domain-containing protein</fullName>
    </recommendedName>
</protein>